<evidence type="ECO:0000256" key="1">
    <source>
        <dbReference type="SAM" id="MobiDB-lite"/>
    </source>
</evidence>
<feature type="region of interest" description="Disordered" evidence="1">
    <location>
        <begin position="64"/>
        <end position="103"/>
    </location>
</feature>
<organism evidence="3 4">
    <name type="scientific">Corynebacterium riegelii</name>
    <dbReference type="NCBI Taxonomy" id="156976"/>
    <lineage>
        <taxon>Bacteria</taxon>
        <taxon>Bacillati</taxon>
        <taxon>Actinomycetota</taxon>
        <taxon>Actinomycetes</taxon>
        <taxon>Mycobacteriales</taxon>
        <taxon>Corynebacteriaceae</taxon>
        <taxon>Corynebacterium</taxon>
    </lineage>
</organism>
<dbReference type="AlphaFoldDB" id="A0A0K1RCQ9"/>
<reference evidence="3 4" key="1">
    <citation type="submission" date="2015-08" db="EMBL/GenBank/DDBJ databases">
        <authorList>
            <person name="Babu N.S."/>
            <person name="Beckwith C.J."/>
            <person name="Beseler K.G."/>
            <person name="Brison A."/>
            <person name="Carone J.V."/>
            <person name="Caskin T.P."/>
            <person name="Diamond M."/>
            <person name="Durham M.E."/>
            <person name="Foxe J.M."/>
            <person name="Go M."/>
            <person name="Henderson B.A."/>
            <person name="Jones I.B."/>
            <person name="McGettigan J.A."/>
            <person name="Micheletti S.J."/>
            <person name="Nasrallah M.E."/>
            <person name="Ortiz D."/>
            <person name="Piller C.R."/>
            <person name="Privatt S.R."/>
            <person name="Schneider S.L."/>
            <person name="Sharp S."/>
            <person name="Smith T.C."/>
            <person name="Stanton J.D."/>
            <person name="Ullery H.E."/>
            <person name="Wilson R.J."/>
            <person name="Serrano M.G."/>
            <person name="Buck G."/>
            <person name="Lee V."/>
            <person name="Wang Y."/>
            <person name="Carvalho R."/>
            <person name="Voegtly L."/>
            <person name="Shi R."/>
            <person name="Duckworth R."/>
            <person name="Johnson A."/>
            <person name="Loviza R."/>
            <person name="Walstead R."/>
            <person name="Shah Z."/>
            <person name="Kiflezghi M."/>
            <person name="Wade K."/>
            <person name="Ball S.L."/>
            <person name="Bradley K.W."/>
            <person name="Asai D.J."/>
            <person name="Bowman C.A."/>
            <person name="Russell D.A."/>
            <person name="Pope W.H."/>
            <person name="Jacobs-Sera D."/>
            <person name="Hendrix R.W."/>
            <person name="Hatfull G.F."/>
        </authorList>
    </citation>
    <scope>NUCLEOTIDE SEQUENCE [LARGE SCALE GENOMIC DNA]</scope>
    <source>
        <strain evidence="3 4">PUDD_83A45</strain>
    </source>
</reference>
<protein>
    <recommendedName>
        <fullName evidence="5">LppP/LprE family lipoprotein</fullName>
    </recommendedName>
</protein>
<keyword evidence="4" id="KW-1185">Reference proteome</keyword>
<dbReference type="PATRIC" id="fig|156976.3.peg.1451"/>
<dbReference type="KEGG" id="crie:AK829_07275"/>
<feature type="compositionally biased region" description="Polar residues" evidence="1">
    <location>
        <begin position="67"/>
        <end position="76"/>
    </location>
</feature>
<evidence type="ECO:0000256" key="2">
    <source>
        <dbReference type="SAM" id="SignalP"/>
    </source>
</evidence>
<sequence>MTASTRTGIVCAALILPLALAACGADSTGQPEQRSSTEAIFTSVGAAPEAAPETPTVTEVITTTSTQAPPETSTPPDDTCADLPKDPRKQYETGTAPGRMPAADGSDYNFWIDNIENHYDPCAPLSWIVFDGQLGDVNGPAGTAGSITDGVAFYSYGKPQIDMHIFGRVDSIQLVEDKVLEFTWSERTRSTAEGFTAQYTVRIQTQSGGIAATEGNVAEFYQRWSDRSGFYMLGTYD</sequence>
<dbReference type="PROSITE" id="PS51257">
    <property type="entry name" value="PROKAR_LIPOPROTEIN"/>
    <property type="match status" value="1"/>
</dbReference>
<dbReference type="Proteomes" id="UP000060016">
    <property type="component" value="Chromosome"/>
</dbReference>
<accession>A0A0K1RCQ9</accession>
<evidence type="ECO:0000313" key="4">
    <source>
        <dbReference type="Proteomes" id="UP000060016"/>
    </source>
</evidence>
<gene>
    <name evidence="3" type="ORF">AK829_07275</name>
</gene>
<evidence type="ECO:0000313" key="3">
    <source>
        <dbReference type="EMBL" id="AKV58991.1"/>
    </source>
</evidence>
<feature type="chain" id="PRO_5005468155" description="LppP/LprE family lipoprotein" evidence="2">
    <location>
        <begin position="22"/>
        <end position="237"/>
    </location>
</feature>
<dbReference type="RefSeq" id="WP_052205257.1">
    <property type="nucleotide sequence ID" value="NZ_CP012342.1"/>
</dbReference>
<dbReference type="EMBL" id="CP012342">
    <property type="protein sequence ID" value="AKV58991.1"/>
    <property type="molecule type" value="Genomic_DNA"/>
</dbReference>
<name>A0A0K1RCQ9_9CORY</name>
<evidence type="ECO:0008006" key="5">
    <source>
        <dbReference type="Google" id="ProtNLM"/>
    </source>
</evidence>
<proteinExistence type="predicted"/>
<keyword evidence="2" id="KW-0732">Signal</keyword>
<feature type="signal peptide" evidence="2">
    <location>
        <begin position="1"/>
        <end position="21"/>
    </location>
</feature>